<evidence type="ECO:0000256" key="2">
    <source>
        <dbReference type="ARBA" id="ARBA00006325"/>
    </source>
</evidence>
<evidence type="ECO:0000313" key="7">
    <source>
        <dbReference type="EMBL" id="THH27202.1"/>
    </source>
</evidence>
<evidence type="ECO:0000256" key="4">
    <source>
        <dbReference type="ARBA" id="ARBA00022989"/>
    </source>
</evidence>
<dbReference type="EMBL" id="SGPM01000271">
    <property type="protein sequence ID" value="THH27202.1"/>
    <property type="molecule type" value="Genomic_DNA"/>
</dbReference>
<organism evidence="7 8">
    <name type="scientific">Antrodiella citrinella</name>
    <dbReference type="NCBI Taxonomy" id="2447956"/>
    <lineage>
        <taxon>Eukaryota</taxon>
        <taxon>Fungi</taxon>
        <taxon>Dikarya</taxon>
        <taxon>Basidiomycota</taxon>
        <taxon>Agaricomycotina</taxon>
        <taxon>Agaricomycetes</taxon>
        <taxon>Polyporales</taxon>
        <taxon>Steccherinaceae</taxon>
        <taxon>Antrodiella</taxon>
    </lineage>
</organism>
<keyword evidence="8" id="KW-1185">Reference proteome</keyword>
<dbReference type="OrthoDB" id="2131401at2759"/>
<reference evidence="7 8" key="1">
    <citation type="submission" date="2019-02" db="EMBL/GenBank/DDBJ databases">
        <title>Genome sequencing of the rare red list fungi Antrodiella citrinella (Flaviporus citrinellus).</title>
        <authorList>
            <person name="Buettner E."/>
            <person name="Kellner H."/>
        </authorList>
    </citation>
    <scope>NUCLEOTIDE SEQUENCE [LARGE SCALE GENOMIC DNA]</scope>
    <source>
        <strain evidence="7 8">DSM 108506</strain>
    </source>
</reference>
<keyword evidence="3 6" id="KW-0812">Transmembrane</keyword>
<gene>
    <name evidence="7" type="ORF">EUX98_g6984</name>
</gene>
<dbReference type="PANTHER" id="PTHR22779">
    <property type="entry name" value="SD17342P"/>
    <property type="match status" value="1"/>
</dbReference>
<keyword evidence="5 6" id="KW-0472">Membrane</keyword>
<evidence type="ECO:0000256" key="6">
    <source>
        <dbReference type="SAM" id="Phobius"/>
    </source>
</evidence>
<feature type="transmembrane region" description="Helical" evidence="6">
    <location>
        <begin position="48"/>
        <end position="68"/>
    </location>
</feature>
<evidence type="ECO:0000256" key="1">
    <source>
        <dbReference type="ARBA" id="ARBA00004141"/>
    </source>
</evidence>
<dbReference type="Proteomes" id="UP000308730">
    <property type="component" value="Unassembled WGS sequence"/>
</dbReference>
<comment type="similarity">
    <text evidence="2">Belongs to the TMEM170 family.</text>
</comment>
<comment type="caution">
    <text evidence="7">The sequence shown here is derived from an EMBL/GenBank/DDBJ whole genome shotgun (WGS) entry which is preliminary data.</text>
</comment>
<feature type="transmembrane region" description="Helical" evidence="6">
    <location>
        <begin position="190"/>
        <end position="210"/>
    </location>
</feature>
<name>A0A4S4MMU6_9APHY</name>
<dbReference type="GO" id="GO:0016020">
    <property type="term" value="C:membrane"/>
    <property type="evidence" value="ECO:0007669"/>
    <property type="project" value="UniProtKB-SubCell"/>
</dbReference>
<dbReference type="Pfam" id="PF10190">
    <property type="entry name" value="Tmemb_170"/>
    <property type="match status" value="1"/>
</dbReference>
<dbReference type="PANTHER" id="PTHR22779:SF6">
    <property type="entry name" value="SD17342P"/>
    <property type="match status" value="1"/>
</dbReference>
<comment type="subcellular location">
    <subcellularLocation>
        <location evidence="1">Membrane</location>
        <topology evidence="1">Multi-pass membrane protein</topology>
    </subcellularLocation>
</comment>
<sequence length="385" mass="43608">MSDSQQPPPWPSLYNFFKVEVIPISNRDPVQPKGFYLHHVADMYRFTLYWTLVFYVPAFAICGIYAFLNLSFPPTRHRGARAHRTRPAVSPFPFLESQTYSAIPNEIPLTQRQQQKRQQSQTSMLFGRRGWKRQRPGTARVNERRSKLTFALLVLLTFFLAGFAGAVLSSAIVGYVMAGLYKSAHFNMSTWMPFFGGLIQTSIGFLGAGLSLERVQLTPALRPLTQFVERIPLTTLVGGFLVLGAHLVRKGHEYATQSLPDTPPEKLEDKSCLANIGVSILLGVVGRFDFKHGVYLSGIDGQELLLEEQEFVVVTRRMEWEDGYWGADPSEYPEESKWVEEGFEQILVRPFLEKYLEVSSADANPFLIYTVQCTPAPLEFVTHLT</sequence>
<dbReference type="InterPro" id="IPR019334">
    <property type="entry name" value="TMEM170A/B/YPR153W-like"/>
</dbReference>
<proteinExistence type="inferred from homology"/>
<keyword evidence="4 6" id="KW-1133">Transmembrane helix</keyword>
<evidence type="ECO:0000313" key="8">
    <source>
        <dbReference type="Proteomes" id="UP000308730"/>
    </source>
</evidence>
<evidence type="ECO:0000256" key="3">
    <source>
        <dbReference type="ARBA" id="ARBA00022692"/>
    </source>
</evidence>
<evidence type="ECO:0000256" key="5">
    <source>
        <dbReference type="ARBA" id="ARBA00023136"/>
    </source>
</evidence>
<protein>
    <submittedName>
        <fullName evidence="7">Uncharacterized protein</fullName>
    </submittedName>
</protein>
<feature type="transmembrane region" description="Helical" evidence="6">
    <location>
        <begin position="150"/>
        <end position="178"/>
    </location>
</feature>
<dbReference type="AlphaFoldDB" id="A0A4S4MMU6"/>
<accession>A0A4S4MMU6</accession>